<keyword evidence="6" id="KW-0055">Arginine biosynthesis</keyword>
<evidence type="ECO:0000256" key="6">
    <source>
        <dbReference type="ARBA" id="ARBA00022571"/>
    </source>
</evidence>
<dbReference type="InterPro" id="IPR036249">
    <property type="entry name" value="Thioredoxin-like_sf"/>
</dbReference>
<feature type="domain" description="Aspartate/ornithine carbamoyltransferase Asp/Orn-binding" evidence="11">
    <location>
        <begin position="196"/>
        <end position="356"/>
    </location>
</feature>
<dbReference type="InterPro" id="IPR036901">
    <property type="entry name" value="Asp/Orn_carbamoylTrfase_sf"/>
</dbReference>
<evidence type="ECO:0000256" key="8">
    <source>
        <dbReference type="ARBA" id="ARBA00022679"/>
    </source>
</evidence>
<dbReference type="PROSITE" id="PS00763">
    <property type="entry name" value="GLUTATHIONE_PEROXID_2"/>
    <property type="match status" value="1"/>
</dbReference>
<dbReference type="InterPro" id="IPR002292">
    <property type="entry name" value="Orn/put_carbamltrans"/>
</dbReference>
<evidence type="ECO:0000256" key="4">
    <source>
        <dbReference type="ARBA" id="ARBA00013007"/>
    </source>
</evidence>
<dbReference type="InterPro" id="IPR006130">
    <property type="entry name" value="Asp/Orn_carbamoylTrfase"/>
</dbReference>
<dbReference type="GO" id="GO:0004585">
    <property type="term" value="F:ornithine carbamoyltransferase activity"/>
    <property type="evidence" value="ECO:0007669"/>
    <property type="project" value="UniProtKB-EC"/>
</dbReference>
<dbReference type="Pfam" id="PF00185">
    <property type="entry name" value="OTCace"/>
    <property type="match status" value="1"/>
</dbReference>
<proteinExistence type="inferred from homology"/>
<accession>A0AAJ5YSG9</accession>
<dbReference type="PANTHER" id="PTHR45753:SF3">
    <property type="entry name" value="ORNITHINE TRANSCARBAMYLASE, MITOCHONDRIAL"/>
    <property type="match status" value="1"/>
</dbReference>
<name>A0AAJ5YSG9_9BASI</name>
<evidence type="ECO:0000256" key="1">
    <source>
        <dbReference type="ARBA" id="ARBA00004975"/>
    </source>
</evidence>
<dbReference type="Gene3D" id="3.40.50.1370">
    <property type="entry name" value="Aspartate/ornithine carbamoyltransferase"/>
    <property type="match status" value="2"/>
</dbReference>
<gene>
    <name evidence="13" type="primary">ARG3</name>
    <name evidence="13" type="ORF">MYAM1_002364</name>
</gene>
<keyword evidence="7" id="KW-0028">Amino-acid biosynthesis</keyword>
<evidence type="ECO:0000256" key="2">
    <source>
        <dbReference type="ARBA" id="ARBA00006926"/>
    </source>
</evidence>
<evidence type="ECO:0000256" key="5">
    <source>
        <dbReference type="ARBA" id="ARBA00022559"/>
    </source>
</evidence>
<dbReference type="GO" id="GO:0042450">
    <property type="term" value="P:L-arginine biosynthetic process via ornithine"/>
    <property type="evidence" value="ECO:0007669"/>
    <property type="project" value="TreeGrafter"/>
</dbReference>
<dbReference type="PROSITE" id="PS51355">
    <property type="entry name" value="GLUTATHIONE_PEROXID_3"/>
    <property type="match status" value="1"/>
</dbReference>
<comment type="similarity">
    <text evidence="2">Belongs to the glutathione peroxidase family.</text>
</comment>
<evidence type="ECO:0000256" key="10">
    <source>
        <dbReference type="RuleBase" id="RU003634"/>
    </source>
</evidence>
<dbReference type="SUPFAM" id="SSF52833">
    <property type="entry name" value="Thioredoxin-like"/>
    <property type="match status" value="1"/>
</dbReference>
<evidence type="ECO:0000259" key="12">
    <source>
        <dbReference type="Pfam" id="PF02729"/>
    </source>
</evidence>
<dbReference type="InterPro" id="IPR029760">
    <property type="entry name" value="GPX_CS"/>
</dbReference>
<dbReference type="InterPro" id="IPR006132">
    <property type="entry name" value="Asp/Orn_carbamoyltranf_P-bd"/>
</dbReference>
<evidence type="ECO:0000313" key="14">
    <source>
        <dbReference type="Proteomes" id="UP001219567"/>
    </source>
</evidence>
<dbReference type="PANTHER" id="PTHR45753">
    <property type="entry name" value="ORNITHINE CARBAMOYLTRANSFERASE, MITOCHONDRIAL"/>
    <property type="match status" value="1"/>
</dbReference>
<dbReference type="PROSITE" id="PS00097">
    <property type="entry name" value="CARBAMOYLTRANSFERASE"/>
    <property type="match status" value="1"/>
</dbReference>
<evidence type="ECO:0000313" key="13">
    <source>
        <dbReference type="EMBL" id="WFC99619.1"/>
    </source>
</evidence>
<dbReference type="GO" id="GO:0016597">
    <property type="term" value="F:amino acid binding"/>
    <property type="evidence" value="ECO:0007669"/>
    <property type="project" value="InterPro"/>
</dbReference>
<organism evidence="13 14">
    <name type="scientific">Malassezia yamatoensis</name>
    <dbReference type="NCBI Taxonomy" id="253288"/>
    <lineage>
        <taxon>Eukaryota</taxon>
        <taxon>Fungi</taxon>
        <taxon>Dikarya</taxon>
        <taxon>Basidiomycota</taxon>
        <taxon>Ustilaginomycotina</taxon>
        <taxon>Malasseziomycetes</taxon>
        <taxon>Malasseziales</taxon>
        <taxon>Malasseziaceae</taxon>
        <taxon>Malassezia</taxon>
    </lineage>
</organism>
<dbReference type="EC" id="2.1.3.3" evidence="4"/>
<dbReference type="NCBIfam" id="TIGR00658">
    <property type="entry name" value="orni_carb_tr"/>
    <property type="match status" value="1"/>
</dbReference>
<dbReference type="GO" id="GO:0019240">
    <property type="term" value="P:citrulline biosynthetic process"/>
    <property type="evidence" value="ECO:0007669"/>
    <property type="project" value="TreeGrafter"/>
</dbReference>
<dbReference type="InterPro" id="IPR006131">
    <property type="entry name" value="Asp_carbamoyltransf_Asp/Orn-bd"/>
</dbReference>
<sequence length="471" mass="51946">MNLSRNLLRSAVVYGGRIPPLLRSYSTSPTTSHRNLISLADLTIPELDTLLQRASHFKKTYKQHILASGAIDHSLQDKTIAMIFSKRSTRTRVASESSTALLGGHPMFLAPSDIQLGVNESLYDSALVISSMVDGIMARVGAHEEIELLAKHAKVPVINALSSRYHPTQILADLLTMLENAAGPGAPLPSLSVLAGLKLAWVGDSNNILNDILVSFPRLGISVNVAAPEGDAYAPDSVVFDTMRKGLAAEPSGLPQGIVEWTHNPYDAVRDADFIATDTWISMGDEDSKSQRLKDFQGFQVTEALANKGGAKPDWKFLHCLPRKAEEVDDEVFYGPRSLVFPEAENRKWTIMACLEKLYKQYKDQGFQILGFPCNQFASQDPENDEGINNFCQLNYGVSFPIMAKSDVNGAKANEVFKFLKHEKPGMLGLEGIKWNFTKFLVDKHGKVVERYSPTTKPDSIAKDVEKLLKQ</sequence>
<dbReference type="GO" id="GO:0006979">
    <property type="term" value="P:response to oxidative stress"/>
    <property type="evidence" value="ECO:0007669"/>
    <property type="project" value="InterPro"/>
</dbReference>
<dbReference type="GO" id="GO:0005739">
    <property type="term" value="C:mitochondrion"/>
    <property type="evidence" value="ECO:0007669"/>
    <property type="project" value="TreeGrafter"/>
</dbReference>
<comment type="pathway">
    <text evidence="1">Amino-acid biosynthesis; L-arginine biosynthesis; L-arginine from L-ornithine and carbamoyl phosphate: step 1/3.</text>
</comment>
<dbReference type="Proteomes" id="UP001219567">
    <property type="component" value="Chromosome 3"/>
</dbReference>
<evidence type="ECO:0000256" key="7">
    <source>
        <dbReference type="ARBA" id="ARBA00022605"/>
    </source>
</evidence>
<dbReference type="FunFam" id="3.40.50.1370:FF:000009">
    <property type="entry name" value="Ornithine carbamoyltransferase, mitochondrial"/>
    <property type="match status" value="1"/>
</dbReference>
<protein>
    <recommendedName>
        <fullName evidence="4">ornithine carbamoyltransferase</fullName>
        <ecNumber evidence="4">2.1.3.3</ecNumber>
    </recommendedName>
</protein>
<evidence type="ECO:0000256" key="3">
    <source>
        <dbReference type="ARBA" id="ARBA00007805"/>
    </source>
</evidence>
<evidence type="ECO:0000259" key="11">
    <source>
        <dbReference type="Pfam" id="PF00185"/>
    </source>
</evidence>
<dbReference type="SUPFAM" id="SSF53671">
    <property type="entry name" value="Aspartate/ornithine carbamoyltransferase"/>
    <property type="match status" value="1"/>
</dbReference>
<dbReference type="PRINTS" id="PR00102">
    <property type="entry name" value="OTCASE"/>
</dbReference>
<dbReference type="Gene3D" id="3.40.30.10">
    <property type="entry name" value="Glutaredoxin"/>
    <property type="match status" value="1"/>
</dbReference>
<feature type="domain" description="Aspartate/ornithine carbamoyltransferase carbamoyl-P binding" evidence="12">
    <location>
        <begin position="34"/>
        <end position="179"/>
    </location>
</feature>
<dbReference type="PRINTS" id="PR00100">
    <property type="entry name" value="AOTCASE"/>
</dbReference>
<keyword evidence="8 10" id="KW-0808">Transferase</keyword>
<keyword evidence="5" id="KW-0575">Peroxidase</keyword>
<dbReference type="Pfam" id="PF02729">
    <property type="entry name" value="OTCace_N"/>
    <property type="match status" value="1"/>
</dbReference>
<comment type="similarity">
    <text evidence="3">Belongs to the aspartate/ornithine carbamoyltransferase superfamily. OTCase family.</text>
</comment>
<keyword evidence="14" id="KW-1185">Reference proteome</keyword>
<reference evidence="13 14" key="1">
    <citation type="submission" date="2023-03" db="EMBL/GenBank/DDBJ databases">
        <title>Mating type loci evolution in Malassezia.</title>
        <authorList>
            <person name="Coelho M.A."/>
        </authorList>
    </citation>
    <scope>NUCLEOTIDE SEQUENCE [LARGE SCALE GENOMIC DNA]</scope>
    <source>
        <strain evidence="13 14">CBS 9725</strain>
    </source>
</reference>
<dbReference type="CDD" id="cd00340">
    <property type="entry name" value="GSH_Peroxidase"/>
    <property type="match status" value="1"/>
</dbReference>
<keyword evidence="9" id="KW-0560">Oxidoreductase</keyword>
<dbReference type="GO" id="GO:0004601">
    <property type="term" value="F:peroxidase activity"/>
    <property type="evidence" value="ECO:0007669"/>
    <property type="project" value="UniProtKB-KW"/>
</dbReference>
<dbReference type="InterPro" id="IPR000889">
    <property type="entry name" value="Glutathione_peroxidase"/>
</dbReference>
<dbReference type="EMBL" id="CP119945">
    <property type="protein sequence ID" value="WFC99619.1"/>
    <property type="molecule type" value="Genomic_DNA"/>
</dbReference>
<evidence type="ECO:0000256" key="9">
    <source>
        <dbReference type="ARBA" id="ARBA00023002"/>
    </source>
</evidence>
<dbReference type="AlphaFoldDB" id="A0AAJ5YSG9"/>